<evidence type="ECO:0000313" key="15">
    <source>
        <dbReference type="Proteomes" id="UP000243739"/>
    </source>
</evidence>
<comment type="cofactor">
    <cofactor evidence="1 10">
        <name>Mg(2+)</name>
        <dbReference type="ChEBI" id="CHEBI:18420"/>
    </cofactor>
</comment>
<comment type="caution">
    <text evidence="14">The sequence shown here is derived from an EMBL/GenBank/DDBJ whole genome shotgun (WGS) entry which is preliminary data.</text>
</comment>
<keyword evidence="6 10" id="KW-0547">Nucleotide-binding</keyword>
<evidence type="ECO:0000256" key="3">
    <source>
        <dbReference type="ARBA" id="ARBA00005842"/>
    </source>
</evidence>
<dbReference type="Gene3D" id="3.40.50.300">
    <property type="entry name" value="P-loop containing nucleotide triphosphate hydrolases"/>
    <property type="match status" value="1"/>
</dbReference>
<keyword evidence="8 10" id="KW-0460">Magnesium</keyword>
<evidence type="ECO:0000313" key="14">
    <source>
        <dbReference type="EMBL" id="OEG00175.1"/>
    </source>
</evidence>
<dbReference type="AlphaFoldDB" id="A0A1D2YWN6"/>
<comment type="function">
    <text evidence="2 10 12">Catalyzes the transfer of a dimethylallyl group onto the adenine at position 37 in tRNAs that read codons beginning with uridine, leading to the formation of N6-(dimethylallyl)adenosine (i(6)A).</text>
</comment>
<evidence type="ECO:0000256" key="6">
    <source>
        <dbReference type="ARBA" id="ARBA00022741"/>
    </source>
</evidence>
<evidence type="ECO:0000256" key="11">
    <source>
        <dbReference type="RuleBase" id="RU003783"/>
    </source>
</evidence>
<evidence type="ECO:0000256" key="12">
    <source>
        <dbReference type="RuleBase" id="RU003784"/>
    </source>
</evidence>
<dbReference type="OrthoDB" id="9776390at2"/>
<evidence type="ECO:0000256" key="1">
    <source>
        <dbReference type="ARBA" id="ARBA00001946"/>
    </source>
</evidence>
<evidence type="ECO:0000256" key="9">
    <source>
        <dbReference type="ARBA" id="ARBA00049563"/>
    </source>
</evidence>
<evidence type="ECO:0000256" key="10">
    <source>
        <dbReference type="HAMAP-Rule" id="MF_00185"/>
    </source>
</evidence>
<dbReference type="EMBL" id="MIJF01000006">
    <property type="protein sequence ID" value="OEG00175.1"/>
    <property type="molecule type" value="Genomic_DNA"/>
</dbReference>
<feature type="binding site" evidence="10">
    <location>
        <begin position="10"/>
        <end position="17"/>
    </location>
    <ligand>
        <name>ATP</name>
        <dbReference type="ChEBI" id="CHEBI:30616"/>
    </ligand>
</feature>
<keyword evidence="15" id="KW-1185">Reference proteome</keyword>
<evidence type="ECO:0000256" key="8">
    <source>
        <dbReference type="ARBA" id="ARBA00022842"/>
    </source>
</evidence>
<sequence length="317" mass="36713">MKEKLLVIVGPTAVGKTELSIDLALRFKGEIISGDSMQVYKGLNIGTAKIKPEEMRGVPHHLIDCYSPDHNFSVAEFQELATKKISEINSKGKLPIIVGGTGLYIKSVTHQYQFSTADKDEEYREKLIKFAKTHGNEVLHKKLAEIDPKTASKLHINDLKRVIRALEVYHATGKTFSQLLEEQKLETPYDLLMVGLTMDRTKLYDRINRRVDNMIEEGLIEEVKKLLELGYDERYNSMQGIGYKEIIKYLRGEITLEQAIHLIKQGTRRFAKRQLSWFRQMPEIHWFDMTDEQPEVKEKNLHNIYELIAGKFQFMKN</sequence>
<proteinExistence type="inferred from homology"/>
<dbReference type="GO" id="GO:0005524">
    <property type="term" value="F:ATP binding"/>
    <property type="evidence" value="ECO:0007669"/>
    <property type="project" value="UniProtKB-UniRule"/>
</dbReference>
<feature type="site" description="Interaction with substrate tRNA" evidence="10">
    <location>
        <position position="101"/>
    </location>
</feature>
<name>A0A1D2YWN6_9BACI</name>
<dbReference type="PANTHER" id="PTHR11088">
    <property type="entry name" value="TRNA DIMETHYLALLYLTRANSFERASE"/>
    <property type="match status" value="1"/>
</dbReference>
<feature type="site" description="Interaction with substrate tRNA" evidence="10">
    <location>
        <position position="124"/>
    </location>
</feature>
<evidence type="ECO:0000256" key="7">
    <source>
        <dbReference type="ARBA" id="ARBA00022840"/>
    </source>
</evidence>
<feature type="region of interest" description="Interaction with substrate tRNA" evidence="10">
    <location>
        <begin position="35"/>
        <end position="38"/>
    </location>
</feature>
<gene>
    <name evidence="10" type="primary">miaA</name>
    <name evidence="14" type="ORF">BHF71_06115</name>
</gene>
<dbReference type="InterPro" id="IPR018022">
    <property type="entry name" value="IPT"/>
</dbReference>
<keyword evidence="7 10" id="KW-0067">ATP-binding</keyword>
<dbReference type="Proteomes" id="UP000243739">
    <property type="component" value="Unassembled WGS sequence"/>
</dbReference>
<protein>
    <recommendedName>
        <fullName evidence="10">tRNA dimethylallyltransferase</fullName>
        <ecNumber evidence="10">2.5.1.75</ecNumber>
    </recommendedName>
    <alternativeName>
        <fullName evidence="10">Dimethylallyl diphosphate:tRNA dimethylallyltransferase</fullName>
        <shortName evidence="10">DMAPP:tRNA dimethylallyltransferase</shortName>
        <shortName evidence="10">DMATase</shortName>
    </alternativeName>
    <alternativeName>
        <fullName evidence="10">Isopentenyl-diphosphate:tRNA isopentenyltransferase</fullName>
        <shortName evidence="10">IPP transferase</shortName>
        <shortName evidence="10">IPPT</shortName>
        <shortName evidence="10">IPTase</shortName>
    </alternativeName>
</protein>
<dbReference type="Pfam" id="PF01715">
    <property type="entry name" value="IPPT"/>
    <property type="match status" value="1"/>
</dbReference>
<comment type="subunit">
    <text evidence="10">Monomer.</text>
</comment>
<evidence type="ECO:0000256" key="13">
    <source>
        <dbReference type="RuleBase" id="RU003785"/>
    </source>
</evidence>
<keyword evidence="5 10" id="KW-0819">tRNA processing</keyword>
<dbReference type="EC" id="2.5.1.75" evidence="10"/>
<reference evidence="14 15" key="1">
    <citation type="submission" date="2016-09" db="EMBL/GenBank/DDBJ databases">
        <title>Draft genome sequence for the type strain of Vulcanibacillus modesticaldus BR, a strictly anaerobic, moderately thermophilic, and nitrate-reducing bacterium from deep sea-hydrothermal vents of the Mid-Atlantic Ridge.</title>
        <authorList>
            <person name="Abin C.A."/>
            <person name="Hollibaugh J.T."/>
        </authorList>
    </citation>
    <scope>NUCLEOTIDE SEQUENCE [LARGE SCALE GENOMIC DNA]</scope>
    <source>
        <strain evidence="14 15">BR</strain>
    </source>
</reference>
<evidence type="ECO:0000256" key="4">
    <source>
        <dbReference type="ARBA" id="ARBA00022679"/>
    </source>
</evidence>
<dbReference type="PANTHER" id="PTHR11088:SF60">
    <property type="entry name" value="TRNA DIMETHYLALLYLTRANSFERASE"/>
    <property type="match status" value="1"/>
</dbReference>
<comment type="catalytic activity">
    <reaction evidence="9 10 11">
        <text>adenosine(37) in tRNA + dimethylallyl diphosphate = N(6)-dimethylallyladenosine(37) in tRNA + diphosphate</text>
        <dbReference type="Rhea" id="RHEA:26482"/>
        <dbReference type="Rhea" id="RHEA-COMP:10162"/>
        <dbReference type="Rhea" id="RHEA-COMP:10375"/>
        <dbReference type="ChEBI" id="CHEBI:33019"/>
        <dbReference type="ChEBI" id="CHEBI:57623"/>
        <dbReference type="ChEBI" id="CHEBI:74411"/>
        <dbReference type="ChEBI" id="CHEBI:74415"/>
        <dbReference type="EC" id="2.5.1.75"/>
    </reaction>
</comment>
<dbReference type="GO" id="GO:0052381">
    <property type="term" value="F:tRNA dimethylallyltransferase activity"/>
    <property type="evidence" value="ECO:0007669"/>
    <property type="project" value="UniProtKB-UniRule"/>
</dbReference>
<evidence type="ECO:0000256" key="2">
    <source>
        <dbReference type="ARBA" id="ARBA00003213"/>
    </source>
</evidence>
<dbReference type="NCBIfam" id="TIGR00174">
    <property type="entry name" value="miaA"/>
    <property type="match status" value="1"/>
</dbReference>
<feature type="binding site" evidence="10">
    <location>
        <begin position="12"/>
        <end position="17"/>
    </location>
    <ligand>
        <name>substrate</name>
    </ligand>
</feature>
<dbReference type="SUPFAM" id="SSF52540">
    <property type="entry name" value="P-loop containing nucleoside triphosphate hydrolases"/>
    <property type="match status" value="2"/>
</dbReference>
<comment type="caution">
    <text evidence="10">Lacks conserved residue(s) required for the propagation of feature annotation.</text>
</comment>
<dbReference type="InterPro" id="IPR027417">
    <property type="entry name" value="P-loop_NTPase"/>
</dbReference>
<dbReference type="GO" id="GO:0006400">
    <property type="term" value="P:tRNA modification"/>
    <property type="evidence" value="ECO:0007669"/>
    <property type="project" value="TreeGrafter"/>
</dbReference>
<dbReference type="InterPro" id="IPR039657">
    <property type="entry name" value="Dimethylallyltransferase"/>
</dbReference>
<dbReference type="FunFam" id="1.10.20.140:FF:000001">
    <property type="entry name" value="tRNA dimethylallyltransferase"/>
    <property type="match status" value="1"/>
</dbReference>
<organism evidence="14 15">
    <name type="scientific">Vulcanibacillus modesticaldus</name>
    <dbReference type="NCBI Taxonomy" id="337097"/>
    <lineage>
        <taxon>Bacteria</taxon>
        <taxon>Bacillati</taxon>
        <taxon>Bacillota</taxon>
        <taxon>Bacilli</taxon>
        <taxon>Bacillales</taxon>
        <taxon>Bacillaceae</taxon>
        <taxon>Vulcanibacillus</taxon>
    </lineage>
</organism>
<evidence type="ECO:0000256" key="5">
    <source>
        <dbReference type="ARBA" id="ARBA00022694"/>
    </source>
</evidence>
<keyword evidence="4 10" id="KW-0808">Transferase</keyword>
<comment type="similarity">
    <text evidence="3 10 13">Belongs to the IPP transferase family.</text>
</comment>
<dbReference type="Gene3D" id="1.10.20.140">
    <property type="match status" value="1"/>
</dbReference>
<dbReference type="RefSeq" id="WP_069655989.1">
    <property type="nucleotide sequence ID" value="NZ_MIJF01000006.1"/>
</dbReference>
<dbReference type="STRING" id="337097.BHF71_06115"/>
<accession>A0A1D2YWN6</accession>
<dbReference type="HAMAP" id="MF_00185">
    <property type="entry name" value="IPP_trans"/>
    <property type="match status" value="1"/>
</dbReference>